<reference evidence="1 2" key="1">
    <citation type="submission" date="2018-06" db="EMBL/GenBank/DDBJ databases">
        <authorList>
            <consortium name="Pathogen Informatics"/>
            <person name="Doyle S."/>
        </authorList>
    </citation>
    <scope>NUCLEOTIDE SEQUENCE [LARGE SCALE GENOMIC DNA]</scope>
    <source>
        <strain evidence="1 2">NCTC12000</strain>
    </source>
</reference>
<dbReference type="Proteomes" id="UP000254631">
    <property type="component" value="Unassembled WGS sequence"/>
</dbReference>
<dbReference type="EMBL" id="UGOL01000001">
    <property type="protein sequence ID" value="STX81138.1"/>
    <property type="molecule type" value="Genomic_DNA"/>
</dbReference>
<organism evidence="1 2">
    <name type="scientific">Legionella pneumophila</name>
    <dbReference type="NCBI Taxonomy" id="446"/>
    <lineage>
        <taxon>Bacteria</taxon>
        <taxon>Pseudomonadati</taxon>
        <taxon>Pseudomonadota</taxon>
        <taxon>Gammaproteobacteria</taxon>
        <taxon>Legionellales</taxon>
        <taxon>Legionellaceae</taxon>
        <taxon>Legionella</taxon>
    </lineage>
</organism>
<sequence length="347" mass="39303">MPRARFFKAETNSSQVQQSFINVGGEQFHAAAVALIDYFKRSPRINDDTLKKILERFYFHFPKYIPSQPYLTPSERMSMLINGVRKSEIVECFSYVLRQLAIDEIYAKPLNYRDIFAEFERDTPKSLLRQPSTPLPASALRALSHVISTNITLSVVENGKELRKREVYVGDNLNSAKPGITIQVQQNNKYFPAVKNKADFVYVGQLAVSPPKPVESSNTSGKDTIADMVDLIASDNKKLLQTYKQWHQNFLTMLKLGEITTQRMINLYIKFLPSEKGLFVDSTEFFSRLSEDSDKPVIPDYSGENKDGVNQLLASALAGWISARQVDVDQLFDHLENRPSSVSMSVG</sequence>
<dbReference type="AlphaFoldDB" id="A0A378K867"/>
<gene>
    <name evidence="1" type="ORF">NCTC12000_03165</name>
</gene>
<name>A0A378K867_LEGPN</name>
<accession>A0A378K867</accession>
<dbReference type="RefSeq" id="WP_027219959.1">
    <property type="nucleotide sequence ID" value="NZ_BAZA01000140.1"/>
</dbReference>
<evidence type="ECO:0000313" key="2">
    <source>
        <dbReference type="Proteomes" id="UP000254631"/>
    </source>
</evidence>
<proteinExistence type="predicted"/>
<evidence type="ECO:0000313" key="1">
    <source>
        <dbReference type="EMBL" id="STX81138.1"/>
    </source>
</evidence>
<protein>
    <submittedName>
        <fullName evidence="1">Uncharacterized protein</fullName>
    </submittedName>
</protein>